<accession>A0A147I9H2</accession>
<evidence type="ECO:0000313" key="3">
    <source>
        <dbReference type="Proteomes" id="UP000074310"/>
    </source>
</evidence>
<proteinExistence type="predicted"/>
<reference evidence="2 3" key="1">
    <citation type="journal article" date="2016" name="Front. Microbiol.">
        <title>Genomic Resource of Rice Seed Associated Bacteria.</title>
        <authorList>
            <person name="Midha S."/>
            <person name="Bansal K."/>
            <person name="Sharma S."/>
            <person name="Kumar N."/>
            <person name="Patil P.P."/>
            <person name="Chaudhry V."/>
            <person name="Patil P.B."/>
        </authorList>
    </citation>
    <scope>NUCLEOTIDE SEQUENCE [LARGE SCALE GENOMIC DNA]</scope>
    <source>
        <strain evidence="2 3">NS334</strain>
    </source>
</reference>
<dbReference type="AlphaFoldDB" id="A0A147I9H2"/>
<evidence type="ECO:0000313" key="2">
    <source>
        <dbReference type="EMBL" id="KTT75918.1"/>
    </source>
</evidence>
<name>A0A147I9H2_9SPHN</name>
<comment type="caution">
    <text evidence="2">The sequence shown here is derived from an EMBL/GenBank/DDBJ whole genome shotgun (WGS) entry which is preliminary data.</text>
</comment>
<dbReference type="RefSeq" id="WP_058754285.1">
    <property type="nucleotide sequence ID" value="NZ_LDTB01000005.1"/>
</dbReference>
<gene>
    <name evidence="2" type="ORF">NS334_01865</name>
</gene>
<evidence type="ECO:0000256" key="1">
    <source>
        <dbReference type="SAM" id="MobiDB-lite"/>
    </source>
</evidence>
<protein>
    <submittedName>
        <fullName evidence="2">Uncharacterized protein</fullName>
    </submittedName>
</protein>
<dbReference type="OrthoDB" id="7405733at2"/>
<feature type="region of interest" description="Disordered" evidence="1">
    <location>
        <begin position="393"/>
        <end position="412"/>
    </location>
</feature>
<sequence length="412" mass="43610">MLVPVLLVLAQAVAPSPSPPLSGTQRDVVVIGQRAQRELAACLARRCPPAQEVEASLQASVEQFADGRYDDAQRTLQRAIRRNRAFAATMPGPVSSLYATLATVAEHNGDTRLWKNAARSDVEVLRTHLGSGDPATLTEELQLADDMIGLRMPGVADGLYRKVERLGIAGGHRAIAVGAVFRRAWLALARDRPGEAERLIGDAVALADAGADAGAGTGADRDGIARLRDILLARIAVRRGDGGAVDALAARLRQSAARTPALLFAPPVEDINPVPSPSDRGNNDPVRFADIGYWIRPDGRTVGVEVLRTSGLGPWETGILRQVGQRRYVPLDVAAGDPGLYRIDRFTVRDTYGSVPGSRIAQRRGPMTVHVVDLTATDAMSVALRQRIAGPHQAGAAASVASPGASGSRVTD</sequence>
<keyword evidence="3" id="KW-1185">Reference proteome</keyword>
<organism evidence="2 3">
    <name type="scientific">Sphingomonas endophytica</name>
    <dbReference type="NCBI Taxonomy" id="869719"/>
    <lineage>
        <taxon>Bacteria</taxon>
        <taxon>Pseudomonadati</taxon>
        <taxon>Pseudomonadota</taxon>
        <taxon>Alphaproteobacteria</taxon>
        <taxon>Sphingomonadales</taxon>
        <taxon>Sphingomonadaceae</taxon>
        <taxon>Sphingomonas</taxon>
    </lineage>
</organism>
<dbReference type="EMBL" id="LDTB01000005">
    <property type="protein sequence ID" value="KTT75918.1"/>
    <property type="molecule type" value="Genomic_DNA"/>
</dbReference>
<dbReference type="PATRIC" id="fig|869719.3.peg.2331"/>
<dbReference type="Proteomes" id="UP000074310">
    <property type="component" value="Unassembled WGS sequence"/>
</dbReference>